<evidence type="ECO:0000256" key="2">
    <source>
        <dbReference type="ARBA" id="ARBA00022448"/>
    </source>
</evidence>
<feature type="transmembrane region" description="Helical" evidence="10">
    <location>
        <begin position="200"/>
        <end position="222"/>
    </location>
</feature>
<reference evidence="13" key="1">
    <citation type="submission" date="2022-11" db="UniProtKB">
        <authorList>
            <consortium name="WormBaseParasite"/>
        </authorList>
    </citation>
    <scope>IDENTIFICATION</scope>
</reference>
<evidence type="ECO:0000313" key="12">
    <source>
        <dbReference type="Proteomes" id="UP000887574"/>
    </source>
</evidence>
<dbReference type="WBParaSite" id="jg15499">
    <property type="protein sequence ID" value="jg15499"/>
    <property type="gene ID" value="jg15499"/>
</dbReference>
<sequence>MIKSVLEDWIFLALLGTIMAVLSLWMDLAIEYLHDWHVLLYKFTRSIEPNQVFNIIPLCAFSIWCLYSVGLVLASATFVHYVAPQAIGSGIPEMKTILRGVVLKEYLTLKTLIAKMVGLTLSLGSGMPLGKEGPFVHVASVVANLLNSLTTSYDNPHANESRNWEMLAAACAVGVSSTFSAPIGGVLFSIERIFAASCCAFLLNLLKFVTETEVTIAAFYQTSFPKDAFFPSEMPIFALIGVACGLLASIFILLQRIIVLFLRNNKFAKVVFQKHWMVYPIIVSLLISAAAYPHGFGNGILGPELSNIFPGIYSIVGAAAFVAGVTHTISVAVIVFELTGQVFYLLPVMLAVLIANTISSHLQPSIYDSMVKIKRLPYLPVIPYAFVDTFHGLKVEQFMTYKVHFLSRQSTYSEVRQLLLAQPQINTFPIVENPESSILIGTCSRRRLLKHIARKSGTRNPKRSPSVDKLHDIPTHFARVKDMQSVRIYTRHCKQDAPIINWLEVVDFDELEIDSALYK</sequence>
<dbReference type="Pfam" id="PF00654">
    <property type="entry name" value="Voltage_CLC"/>
    <property type="match status" value="2"/>
</dbReference>
<name>A0A915D562_9BILA</name>
<feature type="transmembrane region" description="Helical" evidence="10">
    <location>
        <begin position="166"/>
        <end position="188"/>
    </location>
</feature>
<evidence type="ECO:0000256" key="1">
    <source>
        <dbReference type="ARBA" id="ARBA00004141"/>
    </source>
</evidence>
<keyword evidence="5 10" id="KW-1133">Transmembrane helix</keyword>
<dbReference type="AlphaFoldDB" id="A0A915D562"/>
<feature type="domain" description="CBS" evidence="11">
    <location>
        <begin position="399"/>
        <end position="462"/>
    </location>
</feature>
<dbReference type="PRINTS" id="PR00762">
    <property type="entry name" value="CLCHANNEL"/>
</dbReference>
<organism evidence="12 13">
    <name type="scientific">Ditylenchus dipsaci</name>
    <dbReference type="NCBI Taxonomy" id="166011"/>
    <lineage>
        <taxon>Eukaryota</taxon>
        <taxon>Metazoa</taxon>
        <taxon>Ecdysozoa</taxon>
        <taxon>Nematoda</taxon>
        <taxon>Chromadorea</taxon>
        <taxon>Rhabditida</taxon>
        <taxon>Tylenchina</taxon>
        <taxon>Tylenchomorpha</taxon>
        <taxon>Sphaerularioidea</taxon>
        <taxon>Anguinidae</taxon>
        <taxon>Anguininae</taxon>
        <taxon>Ditylenchus</taxon>
    </lineage>
</organism>
<dbReference type="PANTHER" id="PTHR45720">
    <property type="entry name" value="CHLORIDE CHANNEL PROTEIN 2"/>
    <property type="match status" value="1"/>
</dbReference>
<feature type="transmembrane region" description="Helical" evidence="10">
    <location>
        <begin position="343"/>
        <end position="362"/>
    </location>
</feature>
<evidence type="ECO:0000259" key="11">
    <source>
        <dbReference type="PROSITE" id="PS51371"/>
    </source>
</evidence>
<keyword evidence="12" id="KW-1185">Reference proteome</keyword>
<feature type="transmembrane region" description="Helical" evidence="10">
    <location>
        <begin position="55"/>
        <end position="83"/>
    </location>
</feature>
<evidence type="ECO:0000256" key="7">
    <source>
        <dbReference type="ARBA" id="ARBA00023136"/>
    </source>
</evidence>
<evidence type="ECO:0000256" key="6">
    <source>
        <dbReference type="ARBA" id="ARBA00023065"/>
    </source>
</evidence>
<dbReference type="PANTHER" id="PTHR45720:SF10">
    <property type="entry name" value="CHLORIDE CHANNEL PROTEIN 2"/>
    <property type="match status" value="1"/>
</dbReference>
<evidence type="ECO:0000256" key="5">
    <source>
        <dbReference type="ARBA" id="ARBA00022989"/>
    </source>
</evidence>
<evidence type="ECO:0000256" key="4">
    <source>
        <dbReference type="ARBA" id="ARBA00022737"/>
    </source>
</evidence>
<evidence type="ECO:0000256" key="10">
    <source>
        <dbReference type="RuleBase" id="RU361221"/>
    </source>
</evidence>
<accession>A0A915D562</accession>
<dbReference type="GO" id="GO:0005247">
    <property type="term" value="F:voltage-gated chloride channel activity"/>
    <property type="evidence" value="ECO:0007669"/>
    <property type="project" value="TreeGrafter"/>
</dbReference>
<dbReference type="InterPro" id="IPR014743">
    <property type="entry name" value="Cl-channel_core"/>
</dbReference>
<comment type="similarity">
    <text evidence="10">Belongs to the chloride channel (TC 2.A.49) family.</text>
</comment>
<dbReference type="InterPro" id="IPR001807">
    <property type="entry name" value="ClC"/>
</dbReference>
<dbReference type="Gene3D" id="1.10.3080.10">
    <property type="entry name" value="Clc chloride channel"/>
    <property type="match status" value="2"/>
</dbReference>
<keyword evidence="4" id="KW-0677">Repeat</keyword>
<evidence type="ECO:0000313" key="13">
    <source>
        <dbReference type="WBParaSite" id="jg15499"/>
    </source>
</evidence>
<dbReference type="InterPro" id="IPR046342">
    <property type="entry name" value="CBS_dom_sf"/>
</dbReference>
<keyword evidence="9" id="KW-0129">CBS domain</keyword>
<dbReference type="SUPFAM" id="SSF81340">
    <property type="entry name" value="Clc chloride channel"/>
    <property type="match status" value="1"/>
</dbReference>
<proteinExistence type="inferred from homology"/>
<keyword evidence="2 10" id="KW-0813">Transport</keyword>
<dbReference type="GO" id="GO:0005886">
    <property type="term" value="C:plasma membrane"/>
    <property type="evidence" value="ECO:0007669"/>
    <property type="project" value="TreeGrafter"/>
</dbReference>
<keyword evidence="6 10" id="KW-0406">Ion transport</keyword>
<dbReference type="PROSITE" id="PS51371">
    <property type="entry name" value="CBS"/>
    <property type="match status" value="1"/>
</dbReference>
<keyword evidence="7 10" id="KW-0472">Membrane</keyword>
<dbReference type="SUPFAM" id="SSF54631">
    <property type="entry name" value="CBS-domain pair"/>
    <property type="match status" value="1"/>
</dbReference>
<keyword evidence="3 10" id="KW-0812">Transmembrane</keyword>
<dbReference type="InterPro" id="IPR000644">
    <property type="entry name" value="CBS_dom"/>
</dbReference>
<keyword evidence="8 10" id="KW-0868">Chloride</keyword>
<evidence type="ECO:0000256" key="8">
    <source>
        <dbReference type="ARBA" id="ARBA00023214"/>
    </source>
</evidence>
<comment type="caution">
    <text evidence="10">Lacks conserved residue(s) required for the propagation of feature annotation.</text>
</comment>
<dbReference type="InterPro" id="IPR050970">
    <property type="entry name" value="Cl_channel_volt-gated"/>
</dbReference>
<protein>
    <recommendedName>
        <fullName evidence="10">Chloride channel protein</fullName>
    </recommendedName>
</protein>
<feature type="transmembrane region" description="Helical" evidence="10">
    <location>
        <begin position="12"/>
        <end position="34"/>
    </location>
</feature>
<comment type="subcellular location">
    <subcellularLocation>
        <location evidence="1 10">Membrane</location>
        <topology evidence="1 10">Multi-pass membrane protein</topology>
    </subcellularLocation>
</comment>
<feature type="transmembrane region" description="Helical" evidence="10">
    <location>
        <begin position="275"/>
        <end position="292"/>
    </location>
</feature>
<feature type="transmembrane region" description="Helical" evidence="10">
    <location>
        <begin position="312"/>
        <end position="336"/>
    </location>
</feature>
<dbReference type="Gene3D" id="3.10.580.10">
    <property type="entry name" value="CBS-domain"/>
    <property type="match status" value="1"/>
</dbReference>
<evidence type="ECO:0000256" key="9">
    <source>
        <dbReference type="PROSITE-ProRule" id="PRU00703"/>
    </source>
</evidence>
<dbReference type="Proteomes" id="UP000887574">
    <property type="component" value="Unplaced"/>
</dbReference>
<evidence type="ECO:0000256" key="3">
    <source>
        <dbReference type="ARBA" id="ARBA00022692"/>
    </source>
</evidence>
<feature type="transmembrane region" description="Helical" evidence="10">
    <location>
        <begin position="234"/>
        <end position="254"/>
    </location>
</feature>